<feature type="compositionally biased region" description="Basic and acidic residues" evidence="1">
    <location>
        <begin position="1"/>
        <end position="14"/>
    </location>
</feature>
<keyword evidence="2" id="KW-1185">Reference proteome</keyword>
<feature type="region of interest" description="Disordered" evidence="1">
    <location>
        <begin position="1"/>
        <end position="22"/>
    </location>
</feature>
<dbReference type="AlphaFoldDB" id="A0A7I4YWU8"/>
<organism evidence="2 3">
    <name type="scientific">Haemonchus contortus</name>
    <name type="common">Barber pole worm</name>
    <dbReference type="NCBI Taxonomy" id="6289"/>
    <lineage>
        <taxon>Eukaryota</taxon>
        <taxon>Metazoa</taxon>
        <taxon>Ecdysozoa</taxon>
        <taxon>Nematoda</taxon>
        <taxon>Chromadorea</taxon>
        <taxon>Rhabditida</taxon>
        <taxon>Rhabditina</taxon>
        <taxon>Rhabditomorpha</taxon>
        <taxon>Strongyloidea</taxon>
        <taxon>Trichostrongylidae</taxon>
        <taxon>Haemonchus</taxon>
    </lineage>
</organism>
<feature type="compositionally biased region" description="Basic and acidic residues" evidence="1">
    <location>
        <begin position="77"/>
        <end position="92"/>
    </location>
</feature>
<dbReference type="WBParaSite" id="HCON_00152950-00001">
    <property type="protein sequence ID" value="HCON_00152950-00001"/>
    <property type="gene ID" value="HCON_00152950"/>
</dbReference>
<reference evidence="3" key="1">
    <citation type="submission" date="2020-12" db="UniProtKB">
        <authorList>
            <consortium name="WormBaseParasite"/>
        </authorList>
    </citation>
    <scope>IDENTIFICATION</scope>
    <source>
        <strain evidence="3">MHco3</strain>
    </source>
</reference>
<evidence type="ECO:0000313" key="2">
    <source>
        <dbReference type="Proteomes" id="UP000025227"/>
    </source>
</evidence>
<feature type="region of interest" description="Disordered" evidence="1">
    <location>
        <begin position="75"/>
        <end position="113"/>
    </location>
</feature>
<name>A0A7I4YWU8_HAECO</name>
<sequence>MRRVRSILEYRGSSEEDEEHPAPRSLFRHCCPWYFDVRFGTWTLREQDEHAVTVTQRALERTMLGISLYTQVQKGTRSSELRHRTKIRDAVGHAKKSKIRDIKRTPGLPSARL</sequence>
<evidence type="ECO:0000313" key="3">
    <source>
        <dbReference type="WBParaSite" id="HCON_00152950-00001"/>
    </source>
</evidence>
<dbReference type="OrthoDB" id="10489792at2759"/>
<protein>
    <submittedName>
        <fullName evidence="3">Uncharacterized protein</fullName>
    </submittedName>
</protein>
<evidence type="ECO:0000256" key="1">
    <source>
        <dbReference type="SAM" id="MobiDB-lite"/>
    </source>
</evidence>
<proteinExistence type="predicted"/>
<dbReference type="Proteomes" id="UP000025227">
    <property type="component" value="Unplaced"/>
</dbReference>
<accession>A0A7I4YWU8</accession>